<keyword evidence="1" id="KW-0282">Flagellum</keyword>
<reference evidence="1 2" key="1">
    <citation type="submission" date="2022-04" db="EMBL/GenBank/DDBJ databases">
        <title>Paracoccus sp. YLB-12 draft genome sequence.</title>
        <authorList>
            <person name="Yu L."/>
        </authorList>
    </citation>
    <scope>NUCLEOTIDE SEQUENCE [LARGE SCALE GENOMIC DNA]</scope>
    <source>
        <strain evidence="1 2">YLB-12</strain>
    </source>
</reference>
<accession>A0ABT2KBZ5</accession>
<keyword evidence="1" id="KW-0969">Cilium</keyword>
<gene>
    <name evidence="1" type="primary">flaF</name>
    <name evidence="1" type="ORF">MU516_14475</name>
</gene>
<proteinExistence type="predicted"/>
<dbReference type="NCBIfam" id="NF009435">
    <property type="entry name" value="PRK12794.1"/>
    <property type="match status" value="1"/>
</dbReference>
<sequence>MSETGYGANAVRTARDAEYDILSRVTRLLKQSDRTGRSADTVMAVHKNNQLWTIFASDLADPQNGLADEIKAGLLSLAGFSLRHGHAVLSGSATTDALIDINMSIMKGLRGEADI</sequence>
<comment type="caution">
    <text evidence="1">The sequence shown here is derived from an EMBL/GenBank/DDBJ whole genome shotgun (WGS) entry which is preliminary data.</text>
</comment>
<name>A0ABT2KBZ5_9RHOB</name>
<evidence type="ECO:0000313" key="2">
    <source>
        <dbReference type="Proteomes" id="UP001320702"/>
    </source>
</evidence>
<dbReference type="EMBL" id="JANAVZ010000008">
    <property type="protein sequence ID" value="MCT4334068.1"/>
    <property type="molecule type" value="Genomic_DNA"/>
</dbReference>
<organism evidence="1 2">
    <name type="scientific">Paracoccus maritimus</name>
    <dbReference type="NCBI Taxonomy" id="2933292"/>
    <lineage>
        <taxon>Bacteria</taxon>
        <taxon>Pseudomonadati</taxon>
        <taxon>Pseudomonadota</taxon>
        <taxon>Alphaproteobacteria</taxon>
        <taxon>Rhodobacterales</taxon>
        <taxon>Paracoccaceae</taxon>
        <taxon>Paracoccus</taxon>
    </lineage>
</organism>
<keyword evidence="1" id="KW-0966">Cell projection</keyword>
<dbReference type="Pfam" id="PF07309">
    <property type="entry name" value="FlaF"/>
    <property type="match status" value="1"/>
</dbReference>
<dbReference type="InterPro" id="IPR010845">
    <property type="entry name" value="FlaF"/>
</dbReference>
<protein>
    <submittedName>
        <fullName evidence="1">Flagellar biosynthesis regulator FlaF</fullName>
    </submittedName>
</protein>
<evidence type="ECO:0000313" key="1">
    <source>
        <dbReference type="EMBL" id="MCT4334068.1"/>
    </source>
</evidence>
<dbReference type="RefSeq" id="WP_209057151.1">
    <property type="nucleotide sequence ID" value="NZ_JANAVZ010000008.1"/>
</dbReference>
<keyword evidence="2" id="KW-1185">Reference proteome</keyword>
<dbReference type="Proteomes" id="UP001320702">
    <property type="component" value="Unassembled WGS sequence"/>
</dbReference>